<evidence type="ECO:0000313" key="4">
    <source>
        <dbReference type="Proteomes" id="UP000789831"/>
    </source>
</evidence>
<evidence type="ECO:0000313" key="3">
    <source>
        <dbReference type="EMBL" id="CAG8524824.1"/>
    </source>
</evidence>
<evidence type="ECO:0000256" key="2">
    <source>
        <dbReference type="SAM" id="SignalP"/>
    </source>
</evidence>
<dbReference type="Proteomes" id="UP000789831">
    <property type="component" value="Unassembled WGS sequence"/>
</dbReference>
<feature type="non-terminal residue" evidence="3">
    <location>
        <position position="114"/>
    </location>
</feature>
<dbReference type="AlphaFoldDB" id="A0A9N9ABU5"/>
<proteinExistence type="predicted"/>
<sequence length="114" mass="12967">MKFASILALFLISFVVIAQAFPVRYAERASALLPGFLVSYSDEYEKLVNDLKQTNKMLDAKITSFNQEVLKYGSDLPKSVFKWSARYRKLVDASEVTVAKLEEKVVLLRERAIS</sequence>
<dbReference type="EMBL" id="CAJVPL010000729">
    <property type="protein sequence ID" value="CAG8524824.1"/>
    <property type="molecule type" value="Genomic_DNA"/>
</dbReference>
<organism evidence="3 4">
    <name type="scientific">Ambispora gerdemannii</name>
    <dbReference type="NCBI Taxonomy" id="144530"/>
    <lineage>
        <taxon>Eukaryota</taxon>
        <taxon>Fungi</taxon>
        <taxon>Fungi incertae sedis</taxon>
        <taxon>Mucoromycota</taxon>
        <taxon>Glomeromycotina</taxon>
        <taxon>Glomeromycetes</taxon>
        <taxon>Archaeosporales</taxon>
        <taxon>Ambisporaceae</taxon>
        <taxon>Ambispora</taxon>
    </lineage>
</organism>
<protein>
    <submittedName>
        <fullName evidence="3">4025_t:CDS:1</fullName>
    </submittedName>
</protein>
<comment type="caution">
    <text evidence="3">The sequence shown here is derived from an EMBL/GenBank/DDBJ whole genome shotgun (WGS) entry which is preliminary data.</text>
</comment>
<feature type="signal peptide" evidence="2">
    <location>
        <begin position="1"/>
        <end position="20"/>
    </location>
</feature>
<keyword evidence="4" id="KW-1185">Reference proteome</keyword>
<evidence type="ECO:0000256" key="1">
    <source>
        <dbReference type="SAM" id="Coils"/>
    </source>
</evidence>
<gene>
    <name evidence="3" type="ORF">AGERDE_LOCUS5423</name>
</gene>
<reference evidence="3" key="1">
    <citation type="submission" date="2021-06" db="EMBL/GenBank/DDBJ databases">
        <authorList>
            <person name="Kallberg Y."/>
            <person name="Tangrot J."/>
            <person name="Rosling A."/>
        </authorList>
    </citation>
    <scope>NUCLEOTIDE SEQUENCE</scope>
    <source>
        <strain evidence="3">MT106</strain>
    </source>
</reference>
<keyword evidence="2" id="KW-0732">Signal</keyword>
<feature type="coiled-coil region" evidence="1">
    <location>
        <begin position="37"/>
        <end position="111"/>
    </location>
</feature>
<accession>A0A9N9ABU5</accession>
<keyword evidence="1" id="KW-0175">Coiled coil</keyword>
<feature type="chain" id="PRO_5040224352" evidence="2">
    <location>
        <begin position="21"/>
        <end position="114"/>
    </location>
</feature>
<name>A0A9N9ABU5_9GLOM</name>